<protein>
    <submittedName>
        <fullName evidence="2">Uncharacterized protein</fullName>
    </submittedName>
</protein>
<feature type="region of interest" description="Disordered" evidence="1">
    <location>
        <begin position="111"/>
        <end position="132"/>
    </location>
</feature>
<evidence type="ECO:0000313" key="3">
    <source>
        <dbReference type="Proteomes" id="UP000709295"/>
    </source>
</evidence>
<keyword evidence="3" id="KW-1185">Reference proteome</keyword>
<organism evidence="2 3">
    <name type="scientific">Phytophthora aleatoria</name>
    <dbReference type="NCBI Taxonomy" id="2496075"/>
    <lineage>
        <taxon>Eukaryota</taxon>
        <taxon>Sar</taxon>
        <taxon>Stramenopiles</taxon>
        <taxon>Oomycota</taxon>
        <taxon>Peronosporomycetes</taxon>
        <taxon>Peronosporales</taxon>
        <taxon>Peronosporaceae</taxon>
        <taxon>Phytophthora</taxon>
    </lineage>
</organism>
<accession>A0A8J5IEY8</accession>
<evidence type="ECO:0000256" key="1">
    <source>
        <dbReference type="SAM" id="MobiDB-lite"/>
    </source>
</evidence>
<name>A0A8J5IEY8_9STRA</name>
<feature type="non-terminal residue" evidence="2">
    <location>
        <position position="1"/>
    </location>
</feature>
<sequence>TDDESSKLRLSWIIFRNKEILESNGLKKSIAPIFKGTLKSNEIGRDEYVWINNGSIGVYGKESNLIHKATIKKMSWSSILNQFLEMVKSRGLELSMVGRADKELTAKTYDGIDGDDIEPRHGTKSGLDEGMNEKLSIPDNDAKLILEQYYRRLLEKKVTIPFRLKPIVDSETGVKPHPTYYFGEPMRDRVLNIRNKDHKLVSGKVWSDLMKVMRWMDTFLSLLSGLEDAYRTASDIEAPTTETELKMVSNNLKIIREVIFSNATDVKQPSAETYHEDVLQKLHDESEAAFMKYGEAQKRYEEAKQAVKSSNSKAARSALKAATSAMRSTKAVYQAKAKKYSDTQKSTITDTETFSDKQNGRRVRGVMNDMLHTVSGSSLKGRGLMGAGVAPLEGVVRRRGTYNLNEIQGLATPSAYVYRQLGSKYIRLPDLDAKTLVIVQPNRRKCGPKCHISDSLQAMIRTLVYKNHINQASYGKLSIDDKKLFKEILAITHLQYKLDDPLGALRAEYDKLQGELELGNDNPSIIKQLKSLTVDMYSNRLIGGITRLL</sequence>
<dbReference type="AlphaFoldDB" id="A0A8J5IEY8"/>
<comment type="caution">
    <text evidence="2">The sequence shown here is derived from an EMBL/GenBank/DDBJ whole genome shotgun (WGS) entry which is preliminary data.</text>
</comment>
<evidence type="ECO:0000313" key="2">
    <source>
        <dbReference type="EMBL" id="KAG6948564.1"/>
    </source>
</evidence>
<dbReference type="EMBL" id="JAENGY010001538">
    <property type="protein sequence ID" value="KAG6948564.1"/>
    <property type="molecule type" value="Genomic_DNA"/>
</dbReference>
<gene>
    <name evidence="2" type="ORF">JG688_00015035</name>
</gene>
<reference evidence="2" key="1">
    <citation type="submission" date="2021-01" db="EMBL/GenBank/DDBJ databases">
        <title>Phytophthora aleatoria, a newly-described species from Pinus radiata is distinct from Phytophthora cactorum isolates based on comparative genomics.</title>
        <authorList>
            <person name="Mcdougal R."/>
            <person name="Panda P."/>
            <person name="Williams N."/>
            <person name="Studholme D.J."/>
        </authorList>
    </citation>
    <scope>NUCLEOTIDE SEQUENCE</scope>
    <source>
        <strain evidence="2">NZFS 4037</strain>
    </source>
</reference>
<proteinExistence type="predicted"/>
<dbReference type="Proteomes" id="UP000709295">
    <property type="component" value="Unassembled WGS sequence"/>
</dbReference>